<dbReference type="AlphaFoldDB" id="A0A0D2C169"/>
<sequence>MAGAIKDWPQLMHRTFENLKPGAWAEFADLDIDYYSQDGTLAEEDAISRWIQIAAQGMEDLGRTLRPGKRLEGWMRDAGFVNVNVVRSPVPVGDLAQEQEAGE</sequence>
<dbReference type="STRING" id="569365.A0A0D2C169"/>
<gene>
    <name evidence="1" type="ORF">PV07_09963</name>
</gene>
<dbReference type="Proteomes" id="UP000054466">
    <property type="component" value="Unassembled WGS sequence"/>
</dbReference>
<evidence type="ECO:0000313" key="2">
    <source>
        <dbReference type="Proteomes" id="UP000054466"/>
    </source>
</evidence>
<evidence type="ECO:0000313" key="1">
    <source>
        <dbReference type="EMBL" id="KIW24235.1"/>
    </source>
</evidence>
<dbReference type="RefSeq" id="XP_016244451.1">
    <property type="nucleotide sequence ID" value="XM_016397260.1"/>
</dbReference>
<reference evidence="1 2" key="1">
    <citation type="submission" date="2015-01" db="EMBL/GenBank/DDBJ databases">
        <title>The Genome Sequence of Cladophialophora immunda CBS83496.</title>
        <authorList>
            <consortium name="The Broad Institute Genomics Platform"/>
            <person name="Cuomo C."/>
            <person name="de Hoog S."/>
            <person name="Gorbushina A."/>
            <person name="Stielow B."/>
            <person name="Teixiera M."/>
            <person name="Abouelleil A."/>
            <person name="Chapman S.B."/>
            <person name="Priest M."/>
            <person name="Young S.K."/>
            <person name="Wortman J."/>
            <person name="Nusbaum C."/>
            <person name="Birren B."/>
        </authorList>
    </citation>
    <scope>NUCLEOTIDE SEQUENCE [LARGE SCALE GENOMIC DNA]</scope>
    <source>
        <strain evidence="1 2">CBS 83496</strain>
    </source>
</reference>
<evidence type="ECO:0008006" key="3">
    <source>
        <dbReference type="Google" id="ProtNLM"/>
    </source>
</evidence>
<name>A0A0D2C169_9EURO</name>
<dbReference type="SUPFAM" id="SSF53335">
    <property type="entry name" value="S-adenosyl-L-methionine-dependent methyltransferases"/>
    <property type="match status" value="1"/>
</dbReference>
<dbReference type="VEuPathDB" id="FungiDB:PV07_09963"/>
<organism evidence="1 2">
    <name type="scientific">Cladophialophora immunda</name>
    <dbReference type="NCBI Taxonomy" id="569365"/>
    <lineage>
        <taxon>Eukaryota</taxon>
        <taxon>Fungi</taxon>
        <taxon>Dikarya</taxon>
        <taxon>Ascomycota</taxon>
        <taxon>Pezizomycotina</taxon>
        <taxon>Eurotiomycetes</taxon>
        <taxon>Chaetothyriomycetidae</taxon>
        <taxon>Chaetothyriales</taxon>
        <taxon>Herpotrichiellaceae</taxon>
        <taxon>Cladophialophora</taxon>
    </lineage>
</organism>
<dbReference type="Gene3D" id="3.40.50.150">
    <property type="entry name" value="Vaccinia Virus protein VP39"/>
    <property type="match status" value="1"/>
</dbReference>
<dbReference type="EMBL" id="KN847045">
    <property type="protein sequence ID" value="KIW24235.1"/>
    <property type="molecule type" value="Genomic_DNA"/>
</dbReference>
<dbReference type="InterPro" id="IPR029063">
    <property type="entry name" value="SAM-dependent_MTases_sf"/>
</dbReference>
<dbReference type="OrthoDB" id="506498at2759"/>
<accession>A0A0D2C169</accession>
<keyword evidence="2" id="KW-1185">Reference proteome</keyword>
<dbReference type="Pfam" id="PF13489">
    <property type="entry name" value="Methyltransf_23"/>
    <property type="match status" value="1"/>
</dbReference>
<dbReference type="GeneID" id="27349157"/>
<dbReference type="HOGENOM" id="CLU_2263467_0_0_1"/>
<protein>
    <recommendedName>
        <fullName evidence="3">Methyltransferase domain-containing protein</fullName>
    </recommendedName>
</protein>
<proteinExistence type="predicted"/>